<evidence type="ECO:0000313" key="15">
    <source>
        <dbReference type="EMBL" id="OYQ37925.1"/>
    </source>
</evidence>
<dbReference type="InterPro" id="IPR012910">
    <property type="entry name" value="Plug_dom"/>
</dbReference>
<evidence type="ECO:0000256" key="5">
    <source>
        <dbReference type="ARBA" id="ARBA00022729"/>
    </source>
</evidence>
<organism evidence="15 16">
    <name type="scientific">Niveispirillum lacus</name>
    <dbReference type="NCBI Taxonomy" id="1981099"/>
    <lineage>
        <taxon>Bacteria</taxon>
        <taxon>Pseudomonadati</taxon>
        <taxon>Pseudomonadota</taxon>
        <taxon>Alphaproteobacteria</taxon>
        <taxon>Rhodospirillales</taxon>
        <taxon>Azospirillaceae</taxon>
        <taxon>Niveispirillum</taxon>
    </lineage>
</organism>
<dbReference type="InterPro" id="IPR000531">
    <property type="entry name" value="Beta-barrel_TonB"/>
</dbReference>
<keyword evidence="9 10" id="KW-0998">Cell outer membrane</keyword>
<keyword evidence="2 10" id="KW-0813">Transport</keyword>
<evidence type="ECO:0008006" key="17">
    <source>
        <dbReference type="Google" id="ProtNLM"/>
    </source>
</evidence>
<accession>A0A255ZAN1</accession>
<evidence type="ECO:0000256" key="4">
    <source>
        <dbReference type="ARBA" id="ARBA00022692"/>
    </source>
</evidence>
<dbReference type="Pfam" id="PF00593">
    <property type="entry name" value="TonB_dep_Rec_b-barrel"/>
    <property type="match status" value="1"/>
</dbReference>
<keyword evidence="7 10" id="KW-0472">Membrane</keyword>
<reference evidence="15 16" key="1">
    <citation type="submission" date="2017-07" db="EMBL/GenBank/DDBJ databases">
        <title>Niveispirillum cyanobacteriorum sp. nov., isolated from cyanobacterial aggregates in a eutrophic lake.</title>
        <authorList>
            <person name="Cai H."/>
        </authorList>
    </citation>
    <scope>NUCLEOTIDE SEQUENCE [LARGE SCALE GENOMIC DNA]</scope>
    <source>
        <strain evidence="16">TH1-14</strain>
    </source>
</reference>
<dbReference type="RefSeq" id="WP_094452535.1">
    <property type="nucleotide sequence ID" value="NZ_NOXU01000006.1"/>
</dbReference>
<dbReference type="PANTHER" id="PTHR30069:SF29">
    <property type="entry name" value="HEMOGLOBIN AND HEMOGLOBIN-HAPTOGLOBIN-BINDING PROTEIN 1-RELATED"/>
    <property type="match status" value="1"/>
</dbReference>
<keyword evidence="16" id="KW-1185">Reference proteome</keyword>
<feature type="chain" id="PRO_5012761868" description="TonB-dependent receptor" evidence="12">
    <location>
        <begin position="26"/>
        <end position="672"/>
    </location>
</feature>
<evidence type="ECO:0000256" key="9">
    <source>
        <dbReference type="ARBA" id="ARBA00023237"/>
    </source>
</evidence>
<dbReference type="Proteomes" id="UP000216998">
    <property type="component" value="Unassembled WGS sequence"/>
</dbReference>
<evidence type="ECO:0000256" key="8">
    <source>
        <dbReference type="ARBA" id="ARBA00023170"/>
    </source>
</evidence>
<evidence type="ECO:0000256" key="11">
    <source>
        <dbReference type="RuleBase" id="RU003357"/>
    </source>
</evidence>
<dbReference type="InterPro" id="IPR036942">
    <property type="entry name" value="Beta-barrel_TonB_sf"/>
</dbReference>
<protein>
    <recommendedName>
        <fullName evidence="17">TonB-dependent receptor</fullName>
    </recommendedName>
</protein>
<evidence type="ECO:0000256" key="1">
    <source>
        <dbReference type="ARBA" id="ARBA00004571"/>
    </source>
</evidence>
<evidence type="ECO:0000256" key="7">
    <source>
        <dbReference type="ARBA" id="ARBA00023136"/>
    </source>
</evidence>
<sequence length="672" mass="71812">MMHLKTTLRAATAAAALLVTNAAQAQTIDYGMLQDAFGQAVTTGATGKPQVQSDAPAAMQIITAEEIKASGLDNLPDILGRVAGVDVVRWGSASADVAVRGYNQAGNPRLLVLVNGRQVYADHYALVTWSAIPVQLSEIRQIEVVKGPVGAIYGFNAVAGVVNIITYNPLYDNAGAATARFGNHGQREIGLSKALKLNDALGARFSAGYKEADEFERGNLSAADRRSLRDPESLSVSGAIMAQVSDAIQAGIELTHSDVQQAEMMPSAVYTYQHFKTTSAKADLTADAGALGLVSLAAYRNWLDFSYSSVGSSDVTTTVVQMSDLIQIGTDHTVKITGEFRHNEMDQFLSEGTGSIGYDVWAASGMWDWKVTPNLSFTNAARVDFFDMKPDGIGTFPRPANSYDVTRTKASFNSGLVFKPSDVDTLRATYGLANQLASLVELGGLYGTQAIAPGVRLYILGNPSLKPSEVTSFELGYSRALPVIKGHAAFSVFRQKTDNLKAFIGAETAIINRVPVLTVVNGGESKSWGAEAEVKGKTDGGLSYGVSYTFTDINDALTVNRGAVPTRPILFEDATPRHKVQGELGYTLGALTAQANIVYQSSRTLLKAPAALQPLRAVEIDGYWTAGGTIAYLFETGTEVRATLTDALRPDTLTNPGLRTERRVYATISQKF</sequence>
<evidence type="ECO:0000256" key="12">
    <source>
        <dbReference type="SAM" id="SignalP"/>
    </source>
</evidence>
<evidence type="ECO:0000256" key="2">
    <source>
        <dbReference type="ARBA" id="ARBA00022448"/>
    </source>
</evidence>
<dbReference type="EMBL" id="NOXU01000006">
    <property type="protein sequence ID" value="OYQ37925.1"/>
    <property type="molecule type" value="Genomic_DNA"/>
</dbReference>
<keyword evidence="8" id="KW-0675">Receptor</keyword>
<evidence type="ECO:0000256" key="3">
    <source>
        <dbReference type="ARBA" id="ARBA00022452"/>
    </source>
</evidence>
<keyword evidence="5 12" id="KW-0732">Signal</keyword>
<comment type="similarity">
    <text evidence="10 11">Belongs to the TonB-dependent receptor family.</text>
</comment>
<dbReference type="Gene3D" id="2.170.130.10">
    <property type="entry name" value="TonB-dependent receptor, plug domain"/>
    <property type="match status" value="1"/>
</dbReference>
<comment type="subcellular location">
    <subcellularLocation>
        <location evidence="1 10">Cell outer membrane</location>
        <topology evidence="1 10">Multi-pass membrane protein</topology>
    </subcellularLocation>
</comment>
<dbReference type="PROSITE" id="PS52016">
    <property type="entry name" value="TONB_DEPENDENT_REC_3"/>
    <property type="match status" value="1"/>
</dbReference>
<name>A0A255ZAN1_9PROT</name>
<dbReference type="GO" id="GO:0009279">
    <property type="term" value="C:cell outer membrane"/>
    <property type="evidence" value="ECO:0007669"/>
    <property type="project" value="UniProtKB-SubCell"/>
</dbReference>
<evidence type="ECO:0000256" key="6">
    <source>
        <dbReference type="ARBA" id="ARBA00023077"/>
    </source>
</evidence>
<evidence type="ECO:0000259" key="14">
    <source>
        <dbReference type="Pfam" id="PF07715"/>
    </source>
</evidence>
<dbReference type="Gene3D" id="2.40.170.20">
    <property type="entry name" value="TonB-dependent receptor, beta-barrel domain"/>
    <property type="match status" value="1"/>
</dbReference>
<comment type="caution">
    <text evidence="15">The sequence shown here is derived from an EMBL/GenBank/DDBJ whole genome shotgun (WGS) entry which is preliminary data.</text>
</comment>
<feature type="domain" description="TonB-dependent receptor plug" evidence="14">
    <location>
        <begin position="52"/>
        <end position="161"/>
    </location>
</feature>
<dbReference type="Pfam" id="PF07715">
    <property type="entry name" value="Plug"/>
    <property type="match status" value="1"/>
</dbReference>
<dbReference type="InterPro" id="IPR037066">
    <property type="entry name" value="Plug_dom_sf"/>
</dbReference>
<dbReference type="GO" id="GO:0044718">
    <property type="term" value="P:siderophore transmembrane transport"/>
    <property type="evidence" value="ECO:0007669"/>
    <property type="project" value="TreeGrafter"/>
</dbReference>
<proteinExistence type="inferred from homology"/>
<dbReference type="AlphaFoldDB" id="A0A255ZAN1"/>
<dbReference type="OrthoDB" id="9760333at2"/>
<evidence type="ECO:0000256" key="10">
    <source>
        <dbReference type="PROSITE-ProRule" id="PRU01360"/>
    </source>
</evidence>
<gene>
    <name evidence="15" type="ORF">CHU95_00190</name>
</gene>
<keyword evidence="6 11" id="KW-0798">TonB box</keyword>
<keyword evidence="4 10" id="KW-0812">Transmembrane</keyword>
<evidence type="ECO:0000313" key="16">
    <source>
        <dbReference type="Proteomes" id="UP000216998"/>
    </source>
</evidence>
<evidence type="ECO:0000259" key="13">
    <source>
        <dbReference type="Pfam" id="PF00593"/>
    </source>
</evidence>
<dbReference type="GO" id="GO:0015344">
    <property type="term" value="F:siderophore uptake transmembrane transporter activity"/>
    <property type="evidence" value="ECO:0007669"/>
    <property type="project" value="TreeGrafter"/>
</dbReference>
<dbReference type="InterPro" id="IPR039426">
    <property type="entry name" value="TonB-dep_rcpt-like"/>
</dbReference>
<dbReference type="PANTHER" id="PTHR30069">
    <property type="entry name" value="TONB-DEPENDENT OUTER MEMBRANE RECEPTOR"/>
    <property type="match status" value="1"/>
</dbReference>
<keyword evidence="3 10" id="KW-1134">Transmembrane beta strand</keyword>
<feature type="domain" description="TonB-dependent receptor-like beta-barrel" evidence="13">
    <location>
        <begin position="245"/>
        <end position="632"/>
    </location>
</feature>
<dbReference type="SUPFAM" id="SSF56935">
    <property type="entry name" value="Porins"/>
    <property type="match status" value="1"/>
</dbReference>
<feature type="signal peptide" evidence="12">
    <location>
        <begin position="1"/>
        <end position="25"/>
    </location>
</feature>